<keyword evidence="4 6" id="KW-0378">Hydrolase</keyword>
<evidence type="ECO:0000256" key="6">
    <source>
        <dbReference type="PIRNR" id="PIRNR005536"/>
    </source>
</evidence>
<accession>A0A9W9RQU3</accession>
<dbReference type="GeneID" id="81442522"/>
<reference evidence="9" key="2">
    <citation type="journal article" date="2023" name="IMA Fungus">
        <title>Comparative genomic study of the Penicillium genus elucidates a diverse pangenome and 15 lateral gene transfer events.</title>
        <authorList>
            <person name="Petersen C."/>
            <person name="Sorensen T."/>
            <person name="Nielsen M.R."/>
            <person name="Sondergaard T.E."/>
            <person name="Sorensen J.L."/>
            <person name="Fitzpatrick D.A."/>
            <person name="Frisvad J.C."/>
            <person name="Nielsen K.L."/>
        </authorList>
    </citation>
    <scope>NUCLEOTIDE SEQUENCE</scope>
    <source>
        <strain evidence="9">IBT 29864</strain>
    </source>
</reference>
<comment type="subunit">
    <text evidence="2">Homotetramer.</text>
</comment>
<sequence length="711" mass="79511">MRDIHFHTDAVQVHLIVDGDGVVRLKDLLPKGATPTEPLSRLSSDPYLPLVEVRIAGEGNGTVKSSKSLIGSKTSRRLQYQSHQETEVAGQKTLEVVVCDSITNLEVTVCLSAFVGLPVIRMVSTIVNRSSSNVIVSQISSAVIGGLTARSESWERDYDLLFSNNSWFREAQWTTRTLASVGLGGAGVMELNEGHHGTLAQFSLSNAGSFSTGSFLPMGLLSRKNPTSPETWLWQVESNGSWRWEIGDYHDSIYLAASGPTARNHSWREELTPGESFTSVPVSVCHVLDSTQSAFAALTSYRRKISRDHEDNRKLHVIFNDYMNCLMGDPTEGKLLALLEPVSKLGVEYFVIDAGWYADDSNWWDDVGEWEPSKKRFPSGFKALLDAIRAKGIVPGVWVEPEVIGVRNKLARELPDECFFHECGVRVEERGRYHLDYRHSVVRQRMHEVIRKLVVDYGVGYFKFDYNIEVTQGTDIDAFSTGMGQLGHNRAYILWVNELYDRYPGLVIESCSSGAQRMDYAMLATHSLQSTSDQQDPALYCAISAAVPTAVTPEQSGSWSYPQPEYDDELNALTLVNSMLGRMYLSGNIPGLNHHQLELIAESIRVYKSYRDELPRAQAFWPLGLPGWDDEWLSLGMVSEDGSSRYLAVWRRRGPESFRIPILDLKGRSSRVALLFPRSGSVDTKWCSDDGVLDVTLPKTMCARLFRITEA</sequence>
<protein>
    <recommendedName>
        <fullName evidence="3 6">Alpha-galactosidase</fullName>
        <ecNumber evidence="3 6">3.2.1.22</ecNumber>
    </recommendedName>
</protein>
<dbReference type="PANTHER" id="PTHR43053:SF3">
    <property type="entry name" value="ALPHA-GALACTOSIDASE C-RELATED"/>
    <property type="match status" value="1"/>
</dbReference>
<dbReference type="PIRSF" id="PIRSF005536">
    <property type="entry name" value="Agal"/>
    <property type="match status" value="1"/>
</dbReference>
<feature type="domain" description="Glycosyl hydrolase family 36 N-terminal" evidence="8">
    <location>
        <begin position="71"/>
        <end position="179"/>
    </location>
</feature>
<comment type="caution">
    <text evidence="9">The sequence shown here is derived from an EMBL/GenBank/DDBJ whole genome shotgun (WGS) entry which is preliminary data.</text>
</comment>
<dbReference type="Proteomes" id="UP001147782">
    <property type="component" value="Unassembled WGS sequence"/>
</dbReference>
<dbReference type="RefSeq" id="XP_056552343.1">
    <property type="nucleotide sequence ID" value="XM_056703343.1"/>
</dbReference>
<dbReference type="PRINTS" id="PR00743">
    <property type="entry name" value="GLHYDRLASE36"/>
</dbReference>
<comment type="similarity">
    <text evidence="6">Belongs to the glycosyl hydrolase.</text>
</comment>
<dbReference type="InterPro" id="IPR031704">
    <property type="entry name" value="Glyco_hydro_36_N"/>
</dbReference>
<dbReference type="AlphaFoldDB" id="A0A9W9RQU3"/>
<evidence type="ECO:0000256" key="5">
    <source>
        <dbReference type="ARBA" id="ARBA00023295"/>
    </source>
</evidence>
<dbReference type="Pfam" id="PF16875">
    <property type="entry name" value="Glyco_hydro_36N"/>
    <property type="match status" value="1"/>
</dbReference>
<dbReference type="Pfam" id="PF02065">
    <property type="entry name" value="Melibiase"/>
    <property type="match status" value="1"/>
</dbReference>
<name>A0A9W9RQU3_9EURO</name>
<dbReference type="InterPro" id="IPR038417">
    <property type="entry name" value="Alpga-gal_N_sf"/>
</dbReference>
<evidence type="ECO:0000256" key="4">
    <source>
        <dbReference type="ARBA" id="ARBA00022801"/>
    </source>
</evidence>
<dbReference type="GO" id="GO:0004557">
    <property type="term" value="F:alpha-galactosidase activity"/>
    <property type="evidence" value="ECO:0007669"/>
    <property type="project" value="UniProtKB-UniRule"/>
</dbReference>
<dbReference type="Gene3D" id="3.20.20.70">
    <property type="entry name" value="Aldolase class I"/>
    <property type="match status" value="1"/>
</dbReference>
<dbReference type="EC" id="3.2.1.22" evidence="3 6"/>
<dbReference type="InterPro" id="IPR013785">
    <property type="entry name" value="Aldolase_TIM"/>
</dbReference>
<dbReference type="PANTHER" id="PTHR43053">
    <property type="entry name" value="GLYCOSIDASE FAMILY 31"/>
    <property type="match status" value="1"/>
</dbReference>
<keyword evidence="10" id="KW-1185">Reference proteome</keyword>
<dbReference type="GO" id="GO:0016052">
    <property type="term" value="P:carbohydrate catabolic process"/>
    <property type="evidence" value="ECO:0007669"/>
    <property type="project" value="InterPro"/>
</dbReference>
<evidence type="ECO:0000256" key="2">
    <source>
        <dbReference type="ARBA" id="ARBA00011881"/>
    </source>
</evidence>
<gene>
    <name evidence="9" type="ORF">N7496_010430</name>
</gene>
<evidence type="ECO:0000259" key="8">
    <source>
        <dbReference type="Pfam" id="PF16875"/>
    </source>
</evidence>
<proteinExistence type="inferred from homology"/>
<evidence type="ECO:0000256" key="7">
    <source>
        <dbReference type="PIRSR" id="PIRSR005536-1"/>
    </source>
</evidence>
<comment type="function">
    <text evidence="6">Hydrolyzes a variety of simple alpha-D-galactoside as well as more complex molecules such as oligosaccharides and polysaccharides.</text>
</comment>
<dbReference type="CDD" id="cd14791">
    <property type="entry name" value="GH36"/>
    <property type="match status" value="1"/>
</dbReference>
<dbReference type="InterPro" id="IPR002252">
    <property type="entry name" value="Glyco_hydro_36"/>
</dbReference>
<dbReference type="SUPFAM" id="SSF51445">
    <property type="entry name" value="(Trans)glycosidases"/>
    <property type="match status" value="1"/>
</dbReference>
<feature type="active site" description="Nucleophile" evidence="7">
    <location>
        <position position="465"/>
    </location>
</feature>
<reference evidence="9" key="1">
    <citation type="submission" date="2022-11" db="EMBL/GenBank/DDBJ databases">
        <authorList>
            <person name="Petersen C."/>
        </authorList>
    </citation>
    <scope>NUCLEOTIDE SEQUENCE</scope>
    <source>
        <strain evidence="9">IBT 29864</strain>
    </source>
</reference>
<evidence type="ECO:0000256" key="3">
    <source>
        <dbReference type="ARBA" id="ARBA00012755"/>
    </source>
</evidence>
<dbReference type="OrthoDB" id="5795902at2759"/>
<dbReference type="InterPro" id="IPR050985">
    <property type="entry name" value="Alpha-glycosidase_related"/>
</dbReference>
<evidence type="ECO:0000313" key="9">
    <source>
        <dbReference type="EMBL" id="KAJ5364717.1"/>
    </source>
</evidence>
<organism evidence="9 10">
    <name type="scientific">Penicillium cataractarum</name>
    <dbReference type="NCBI Taxonomy" id="2100454"/>
    <lineage>
        <taxon>Eukaryota</taxon>
        <taxon>Fungi</taxon>
        <taxon>Dikarya</taxon>
        <taxon>Ascomycota</taxon>
        <taxon>Pezizomycotina</taxon>
        <taxon>Eurotiomycetes</taxon>
        <taxon>Eurotiomycetidae</taxon>
        <taxon>Eurotiales</taxon>
        <taxon>Aspergillaceae</taxon>
        <taxon>Penicillium</taxon>
    </lineage>
</organism>
<feature type="active site" description="Proton donor" evidence="7">
    <location>
        <position position="533"/>
    </location>
</feature>
<evidence type="ECO:0000313" key="10">
    <source>
        <dbReference type="Proteomes" id="UP001147782"/>
    </source>
</evidence>
<evidence type="ECO:0000256" key="1">
    <source>
        <dbReference type="ARBA" id="ARBA00001255"/>
    </source>
</evidence>
<dbReference type="Gene3D" id="2.70.98.60">
    <property type="entry name" value="alpha-galactosidase from lactobacil brevis"/>
    <property type="match status" value="1"/>
</dbReference>
<dbReference type="EMBL" id="JAPZBS010000008">
    <property type="protein sequence ID" value="KAJ5364717.1"/>
    <property type="molecule type" value="Genomic_DNA"/>
</dbReference>
<keyword evidence="5 6" id="KW-0326">Glycosidase</keyword>
<comment type="catalytic activity">
    <reaction evidence="1 6">
        <text>Hydrolysis of terminal, non-reducing alpha-D-galactose residues in alpha-D-galactosides, including galactose oligosaccharides, galactomannans and galactolipids.</text>
        <dbReference type="EC" id="3.2.1.22"/>
    </reaction>
</comment>
<dbReference type="InterPro" id="IPR017853">
    <property type="entry name" value="GH"/>
</dbReference>